<keyword evidence="3" id="KW-1185">Reference proteome</keyword>
<keyword evidence="1" id="KW-0812">Transmembrane</keyword>
<name>M0I6M6_9EURY</name>
<dbReference type="AlphaFoldDB" id="M0I6M6"/>
<accession>M0I6M6</accession>
<keyword evidence="1" id="KW-1133">Transmembrane helix</keyword>
<evidence type="ECO:0000313" key="3">
    <source>
        <dbReference type="Proteomes" id="UP000011550"/>
    </source>
</evidence>
<dbReference type="PATRIC" id="fig|662479.7.peg.2897"/>
<feature type="transmembrane region" description="Helical" evidence="1">
    <location>
        <begin position="12"/>
        <end position="36"/>
    </location>
</feature>
<dbReference type="EMBL" id="AOLN01000018">
    <property type="protein sequence ID" value="ELZ91493.1"/>
    <property type="molecule type" value="Genomic_DNA"/>
</dbReference>
<protein>
    <submittedName>
        <fullName evidence="2">Uncharacterized protein</fullName>
    </submittedName>
</protein>
<comment type="caution">
    <text evidence="2">The sequence shown here is derived from an EMBL/GenBank/DDBJ whole genome shotgun (WGS) entry which is preliminary data.</text>
</comment>
<reference evidence="2 3" key="1">
    <citation type="journal article" date="2014" name="PLoS Genet.">
        <title>Phylogenetically driven sequencing of extremely halophilic archaea reveals strategies for static and dynamic osmo-response.</title>
        <authorList>
            <person name="Becker E.A."/>
            <person name="Seitzer P.M."/>
            <person name="Tritt A."/>
            <person name="Larsen D."/>
            <person name="Krusor M."/>
            <person name="Yao A.I."/>
            <person name="Wu D."/>
            <person name="Madern D."/>
            <person name="Eisen J.A."/>
            <person name="Darling A.E."/>
            <person name="Facciotti M.T."/>
        </authorList>
    </citation>
    <scope>NUCLEOTIDE SEQUENCE [LARGE SCALE GENOMIC DNA]</scope>
    <source>
        <strain evidence="2 3">ATCC BAA-1512</strain>
    </source>
</reference>
<keyword evidence="1" id="KW-0472">Membrane</keyword>
<dbReference type="Proteomes" id="UP000011550">
    <property type="component" value="Unassembled WGS sequence"/>
</dbReference>
<proteinExistence type="predicted"/>
<dbReference type="STRING" id="662479.C440_14304"/>
<dbReference type="RefSeq" id="WP_008321257.1">
    <property type="nucleotide sequence ID" value="NZ_AOLN01000018.1"/>
</dbReference>
<evidence type="ECO:0000313" key="2">
    <source>
        <dbReference type="EMBL" id="ELZ91493.1"/>
    </source>
</evidence>
<gene>
    <name evidence="2" type="ORF">C440_14304</name>
</gene>
<dbReference type="Pfam" id="PF26448">
    <property type="entry name" value="DUF8127"/>
    <property type="match status" value="1"/>
</dbReference>
<feature type="transmembrane region" description="Helical" evidence="1">
    <location>
        <begin position="197"/>
        <end position="217"/>
    </location>
</feature>
<evidence type="ECO:0000256" key="1">
    <source>
        <dbReference type="SAM" id="Phobius"/>
    </source>
</evidence>
<dbReference type="InterPro" id="IPR058440">
    <property type="entry name" value="DUF8127"/>
</dbReference>
<organism evidence="2 3">
    <name type="scientific">Haloferax mucosum ATCC BAA-1512</name>
    <dbReference type="NCBI Taxonomy" id="662479"/>
    <lineage>
        <taxon>Archaea</taxon>
        <taxon>Methanobacteriati</taxon>
        <taxon>Methanobacteriota</taxon>
        <taxon>Stenosarchaea group</taxon>
        <taxon>Halobacteria</taxon>
        <taxon>Halobacteriales</taxon>
        <taxon>Haloferacaceae</taxon>
        <taxon>Haloferax</taxon>
    </lineage>
</organism>
<sequence>MPSLDPPQRRFVVLTLGIAVLFAVVFAPLGSVFWTYEYTAEPIEPTNSKLDGWLFWPEKTVSCMGHCSLASAVKDDGPRVVSDSTYEGANAFDREKTLVVFPNGGHAFYRPNATHYENGTVRVALTPVSNATALELASTPAREFPRGVRRIVREGTVRTSHQLIGTKVWRHTDAVVSYEGSYYRGYETTDRESTGGLLFMLRVILLTVGASICYWAGRID</sequence>
<dbReference type="OrthoDB" id="284302at2157"/>